<accession>A0AAD1AKT9</accession>
<feature type="chain" id="PRO_5042021693" evidence="1">
    <location>
        <begin position="28"/>
        <end position="231"/>
    </location>
</feature>
<name>A0AAD1AKT9_LACCA</name>
<evidence type="ECO:0000313" key="2">
    <source>
        <dbReference type="EMBL" id="BAN73242.1"/>
    </source>
</evidence>
<organism evidence="2 3">
    <name type="scientific">Lacticaseibacillus casei DSM 20011 = JCM 1134 = ATCC 393</name>
    <dbReference type="NCBI Taxonomy" id="1423732"/>
    <lineage>
        <taxon>Bacteria</taxon>
        <taxon>Bacillati</taxon>
        <taxon>Bacillota</taxon>
        <taxon>Bacilli</taxon>
        <taxon>Lactobacillales</taxon>
        <taxon>Lactobacillaceae</taxon>
        <taxon>Lacticaseibacillus</taxon>
    </lineage>
</organism>
<gene>
    <name evidence="2" type="ORF">LBCZ_0074</name>
</gene>
<evidence type="ECO:0000256" key="1">
    <source>
        <dbReference type="SAM" id="SignalP"/>
    </source>
</evidence>
<evidence type="ECO:0000313" key="3">
    <source>
        <dbReference type="Proteomes" id="UP000015560"/>
    </source>
</evidence>
<dbReference type="GeneID" id="45550030"/>
<proteinExistence type="predicted"/>
<dbReference type="AlphaFoldDB" id="A0AAD1AKT9"/>
<protein>
    <submittedName>
        <fullName evidence="2">Uncharacterized protein</fullName>
    </submittedName>
</protein>
<reference evidence="2 3" key="1">
    <citation type="journal article" date="2013" name="PLoS ONE">
        <title>Genomic Adaptation of the Lactobacillus casei Group.</title>
        <authorList>
            <person name="Toh H."/>
            <person name="Oshima K."/>
            <person name="Nakano A."/>
            <person name="Takahata M."/>
            <person name="Murakami M."/>
            <person name="Takaki T."/>
            <person name="Nishiyama H."/>
            <person name="Igimi S."/>
            <person name="Hattori M."/>
            <person name="Morita H."/>
        </authorList>
    </citation>
    <scope>NUCLEOTIDE SEQUENCE [LARGE SCALE GENOMIC DNA]</scope>
    <source>
        <strain evidence="2 3">ATCC 393</strain>
    </source>
</reference>
<dbReference type="RefSeq" id="WP_025013999.1">
    <property type="nucleotide sequence ID" value="NZ_AP012544.1"/>
</dbReference>
<dbReference type="EMBL" id="AP012544">
    <property type="protein sequence ID" value="BAN73242.1"/>
    <property type="molecule type" value="Genomic_DNA"/>
</dbReference>
<sequence length="231" mass="23830">MKLRAKLATLVASSAIALAFITPSVTAVSAASGFDTTPPVATKTGTGDITSDWSAWSPEQITQFLNSASTLQPAVGENANVALPKKNLSASEIDALVNELAVKYPTLSKEYLRNGVYKQLNGDYSIAPDNFSNGVSLRAWAGITVSQMGAAIDTAIAIALGVSTGGLGAAIGHVGKHAAESVVRNVVVKFLGSKALAAGIDFAVALSSPGGDIAKWWDQHDAYPNNGIINF</sequence>
<dbReference type="Proteomes" id="UP000015560">
    <property type="component" value="Chromosome"/>
</dbReference>
<keyword evidence="1" id="KW-0732">Signal</keyword>
<feature type="signal peptide" evidence="1">
    <location>
        <begin position="1"/>
        <end position="27"/>
    </location>
</feature>